<dbReference type="EMBL" id="JAHRIN010017971">
    <property type="protein sequence ID" value="MEQ2197663.1"/>
    <property type="molecule type" value="Genomic_DNA"/>
</dbReference>
<sequence length="50" mass="5658">VGLTSENRPSVKEHVHLFCVLHDFIACCFIVVFMSLFSPLPGFTVLRPRP</sequence>
<name>A0ABV0QQ42_9TELE</name>
<feature type="non-terminal residue" evidence="2">
    <location>
        <position position="1"/>
    </location>
</feature>
<evidence type="ECO:0000313" key="3">
    <source>
        <dbReference type="Proteomes" id="UP001434883"/>
    </source>
</evidence>
<accession>A0ABV0QQ42</accession>
<evidence type="ECO:0000256" key="1">
    <source>
        <dbReference type="SAM" id="Phobius"/>
    </source>
</evidence>
<dbReference type="Proteomes" id="UP001434883">
    <property type="component" value="Unassembled WGS sequence"/>
</dbReference>
<gene>
    <name evidence="2" type="ORF">XENOCAPTIV_001714</name>
</gene>
<feature type="transmembrane region" description="Helical" evidence="1">
    <location>
        <begin position="15"/>
        <end position="37"/>
    </location>
</feature>
<keyword evidence="3" id="KW-1185">Reference proteome</keyword>
<organism evidence="2 3">
    <name type="scientific">Xenoophorus captivus</name>
    <dbReference type="NCBI Taxonomy" id="1517983"/>
    <lineage>
        <taxon>Eukaryota</taxon>
        <taxon>Metazoa</taxon>
        <taxon>Chordata</taxon>
        <taxon>Craniata</taxon>
        <taxon>Vertebrata</taxon>
        <taxon>Euteleostomi</taxon>
        <taxon>Actinopterygii</taxon>
        <taxon>Neopterygii</taxon>
        <taxon>Teleostei</taxon>
        <taxon>Neoteleostei</taxon>
        <taxon>Acanthomorphata</taxon>
        <taxon>Ovalentaria</taxon>
        <taxon>Atherinomorphae</taxon>
        <taxon>Cyprinodontiformes</taxon>
        <taxon>Goodeidae</taxon>
        <taxon>Xenoophorus</taxon>
    </lineage>
</organism>
<protein>
    <submittedName>
        <fullName evidence="2">Uncharacterized protein</fullName>
    </submittedName>
</protein>
<keyword evidence="1" id="KW-1133">Transmembrane helix</keyword>
<comment type="caution">
    <text evidence="2">The sequence shown here is derived from an EMBL/GenBank/DDBJ whole genome shotgun (WGS) entry which is preliminary data.</text>
</comment>
<keyword evidence="1" id="KW-0472">Membrane</keyword>
<keyword evidence="1" id="KW-0812">Transmembrane</keyword>
<evidence type="ECO:0000313" key="2">
    <source>
        <dbReference type="EMBL" id="MEQ2197663.1"/>
    </source>
</evidence>
<proteinExistence type="predicted"/>
<reference evidence="2 3" key="1">
    <citation type="submission" date="2021-06" db="EMBL/GenBank/DDBJ databases">
        <authorList>
            <person name="Palmer J.M."/>
        </authorList>
    </citation>
    <scope>NUCLEOTIDE SEQUENCE [LARGE SCALE GENOMIC DNA]</scope>
    <source>
        <strain evidence="2 3">XC_2019</strain>
        <tissue evidence="2">Muscle</tissue>
    </source>
</reference>